<reference evidence="14 17" key="3">
    <citation type="journal article" date="2019" name="ACS Chem. Biol.">
        <title>Identification and Mobilization of a Cryptic Antibiotic Biosynthesis Gene Locus from a Human-Pathogenic Nocardia Isolate.</title>
        <authorList>
            <person name="Herisse M."/>
            <person name="Ishida K."/>
            <person name="Porter J.L."/>
            <person name="Howden B."/>
            <person name="Hertweck C."/>
            <person name="Stinear T.P."/>
            <person name="Pidot S.J."/>
        </authorList>
    </citation>
    <scope>NUCLEOTIDE SEQUENCE [LARGE SCALE GENOMIC DNA]</scope>
    <source>
        <strain evidence="14 17">AUSMDU00012715</strain>
    </source>
</reference>
<proteinExistence type="inferred from homology"/>
<comment type="function">
    <text evidence="1">Participates in various redox reactions through the reversible oxidation of its active center dithiol to a disulfide and catalyzes dithiol-disulfide exchange reactions.</text>
</comment>
<feature type="domain" description="Thioredoxin" evidence="11">
    <location>
        <begin position="2"/>
        <end position="108"/>
    </location>
</feature>
<dbReference type="EMBL" id="CP046173">
    <property type="protein sequence ID" value="QIS23856.1"/>
    <property type="molecule type" value="Genomic_DNA"/>
</dbReference>
<evidence type="ECO:0000256" key="9">
    <source>
        <dbReference type="PIRSR" id="PIRSR000077-1"/>
    </source>
</evidence>
<keyword evidence="6 10" id="KW-0676">Redox-active center</keyword>
<evidence type="ECO:0000256" key="4">
    <source>
        <dbReference type="ARBA" id="ARBA00022982"/>
    </source>
</evidence>
<evidence type="ECO:0000256" key="10">
    <source>
        <dbReference type="PIRSR" id="PIRSR000077-4"/>
    </source>
</evidence>
<dbReference type="SUPFAM" id="SSF52833">
    <property type="entry name" value="Thioredoxin-like"/>
    <property type="match status" value="1"/>
</dbReference>
<keyword evidence="4" id="KW-0249">Electron transport</keyword>
<reference evidence="12 16" key="2">
    <citation type="submission" date="2017-10" db="EMBL/GenBank/DDBJ databases">
        <title>Comparative genomics between pathogenic Norcardia.</title>
        <authorList>
            <person name="Zeng L."/>
        </authorList>
    </citation>
    <scope>NUCLEOTIDE SEQUENCE [LARGE SCALE GENOMIC DNA]</scope>
    <source>
        <strain evidence="12 16">NC_YFY_NT001</strain>
    </source>
</reference>
<dbReference type="GeneID" id="88363340"/>
<dbReference type="STRING" id="455432.AWN90_08970"/>
<dbReference type="InterPro" id="IPR005746">
    <property type="entry name" value="Thioredoxin"/>
</dbReference>
<dbReference type="EMBL" id="LWGR01000021">
    <property type="protein sequence ID" value="KZM68070.1"/>
    <property type="molecule type" value="Genomic_DNA"/>
</dbReference>
<dbReference type="GO" id="GO:0015035">
    <property type="term" value="F:protein-disulfide reductase activity"/>
    <property type="evidence" value="ECO:0007669"/>
    <property type="project" value="UniProtKB-UniRule"/>
</dbReference>
<dbReference type="Proteomes" id="UP000221961">
    <property type="component" value="Chromosome"/>
</dbReference>
<dbReference type="InterPro" id="IPR013766">
    <property type="entry name" value="Thioredoxin_domain"/>
</dbReference>
<keyword evidence="3" id="KW-0813">Transport</keyword>
<dbReference type="GO" id="GO:0005829">
    <property type="term" value="C:cytosol"/>
    <property type="evidence" value="ECO:0007669"/>
    <property type="project" value="TreeGrafter"/>
</dbReference>
<dbReference type="RefSeq" id="WP_067579347.1">
    <property type="nucleotide sequence ID" value="NZ_CP023778.1"/>
</dbReference>
<evidence type="ECO:0000256" key="2">
    <source>
        <dbReference type="ARBA" id="ARBA00008987"/>
    </source>
</evidence>
<evidence type="ECO:0000313" key="14">
    <source>
        <dbReference type="EMBL" id="QIS23856.1"/>
    </source>
</evidence>
<evidence type="ECO:0000256" key="1">
    <source>
        <dbReference type="ARBA" id="ARBA00003318"/>
    </source>
</evidence>
<feature type="active site" description="Nucleophile" evidence="9">
    <location>
        <position position="36"/>
    </location>
</feature>
<dbReference type="EMBL" id="CP023778">
    <property type="protein sequence ID" value="ATL71356.1"/>
    <property type="molecule type" value="Genomic_DNA"/>
</dbReference>
<dbReference type="OrthoDB" id="9790390at2"/>
<dbReference type="PIRSF" id="PIRSF000077">
    <property type="entry name" value="Thioredoxin"/>
    <property type="match status" value="1"/>
</dbReference>
<dbReference type="CDD" id="cd02947">
    <property type="entry name" value="TRX_family"/>
    <property type="match status" value="1"/>
</dbReference>
<evidence type="ECO:0000313" key="17">
    <source>
        <dbReference type="Proteomes" id="UP000500953"/>
    </source>
</evidence>
<feature type="site" description="Deprotonates C-terminal active site Cys" evidence="9">
    <location>
        <position position="27"/>
    </location>
</feature>
<dbReference type="PANTHER" id="PTHR45663">
    <property type="entry name" value="GEO12009P1"/>
    <property type="match status" value="1"/>
</dbReference>
<dbReference type="FunFam" id="3.40.30.10:FF:000001">
    <property type="entry name" value="Thioredoxin"/>
    <property type="match status" value="1"/>
</dbReference>
<dbReference type="GO" id="GO:0045454">
    <property type="term" value="P:cell redox homeostasis"/>
    <property type="evidence" value="ECO:0007669"/>
    <property type="project" value="TreeGrafter"/>
</dbReference>
<name>A0A164GZ60_9NOCA</name>
<keyword evidence="5 10" id="KW-1015">Disulfide bond</keyword>
<evidence type="ECO:0000313" key="15">
    <source>
        <dbReference type="Proteomes" id="UP000076512"/>
    </source>
</evidence>
<comment type="similarity">
    <text evidence="2 8">Belongs to the thioredoxin family.</text>
</comment>
<dbReference type="Pfam" id="PF00085">
    <property type="entry name" value="Thioredoxin"/>
    <property type="match status" value="1"/>
</dbReference>
<evidence type="ECO:0000259" key="11">
    <source>
        <dbReference type="PROSITE" id="PS51352"/>
    </source>
</evidence>
<sequence>MSESTKTVTDATFAQDVLASDKPVLVDFWADWCGPCRMVAPVLEEIAAAHGDKLTIAKLDADANPATSRDYSVLALPTMILFSGGKETKRIVGAKGKAALLRELEGVI</sequence>
<dbReference type="AlphaFoldDB" id="A0A164GZ60"/>
<feature type="active site" description="Nucleophile" evidence="9">
    <location>
        <position position="33"/>
    </location>
</feature>
<dbReference type="PROSITE" id="PS51352">
    <property type="entry name" value="THIOREDOXIN_2"/>
    <property type="match status" value="1"/>
</dbReference>
<dbReference type="Gene3D" id="3.40.30.10">
    <property type="entry name" value="Glutaredoxin"/>
    <property type="match status" value="1"/>
</dbReference>
<dbReference type="PRINTS" id="PR00421">
    <property type="entry name" value="THIOREDOXIN"/>
</dbReference>
<feature type="disulfide bond" description="Redox-active" evidence="10">
    <location>
        <begin position="33"/>
        <end position="36"/>
    </location>
</feature>
<evidence type="ECO:0000256" key="7">
    <source>
        <dbReference type="NCBIfam" id="TIGR01068"/>
    </source>
</evidence>
<dbReference type="PROSITE" id="PS00194">
    <property type="entry name" value="THIOREDOXIN_1"/>
    <property type="match status" value="1"/>
</dbReference>
<evidence type="ECO:0000313" key="13">
    <source>
        <dbReference type="EMBL" id="KZM68070.1"/>
    </source>
</evidence>
<reference evidence="13 15" key="1">
    <citation type="submission" date="2016-04" db="EMBL/GenBank/DDBJ databases">
        <authorList>
            <person name="Evans L.H."/>
            <person name="Alamgir A."/>
            <person name="Owens N."/>
            <person name="Weber N.D."/>
            <person name="Virtaneva K."/>
            <person name="Barbian K."/>
            <person name="Babar A."/>
            <person name="Rosenke K."/>
        </authorList>
    </citation>
    <scope>NUCLEOTIDE SEQUENCE [LARGE SCALE GENOMIC DNA]</scope>
    <source>
        <strain evidence="13 15">IFM 0406</strain>
    </source>
</reference>
<dbReference type="Proteomes" id="UP000076512">
    <property type="component" value="Unassembled WGS sequence"/>
</dbReference>
<dbReference type="InterPro" id="IPR036249">
    <property type="entry name" value="Thioredoxin-like_sf"/>
</dbReference>
<organism evidence="13 15">
    <name type="scientific">Nocardia terpenica</name>
    <dbReference type="NCBI Taxonomy" id="455432"/>
    <lineage>
        <taxon>Bacteria</taxon>
        <taxon>Bacillati</taxon>
        <taxon>Actinomycetota</taxon>
        <taxon>Actinomycetes</taxon>
        <taxon>Mycobacteriales</taxon>
        <taxon>Nocardiaceae</taxon>
        <taxon>Nocardia</taxon>
    </lineage>
</organism>
<gene>
    <name evidence="12" type="primary">trxA</name>
    <name evidence="13" type="ORF">AWN90_08970</name>
    <name evidence="12" type="ORF">CRH09_39520</name>
    <name evidence="14" type="ORF">F6W96_41830</name>
</gene>
<accession>A0A164GZ60</accession>
<dbReference type="Proteomes" id="UP000500953">
    <property type="component" value="Chromosome"/>
</dbReference>
<evidence type="ECO:0000256" key="6">
    <source>
        <dbReference type="ARBA" id="ARBA00023284"/>
    </source>
</evidence>
<feature type="site" description="Contributes to redox potential value" evidence="9">
    <location>
        <position position="35"/>
    </location>
</feature>
<keyword evidence="15" id="KW-1185">Reference proteome</keyword>
<evidence type="ECO:0000313" key="16">
    <source>
        <dbReference type="Proteomes" id="UP000221961"/>
    </source>
</evidence>
<feature type="site" description="Contributes to redox potential value" evidence="9">
    <location>
        <position position="34"/>
    </location>
</feature>
<dbReference type="InterPro" id="IPR017937">
    <property type="entry name" value="Thioredoxin_CS"/>
</dbReference>
<evidence type="ECO:0000256" key="5">
    <source>
        <dbReference type="ARBA" id="ARBA00023157"/>
    </source>
</evidence>
<evidence type="ECO:0000256" key="3">
    <source>
        <dbReference type="ARBA" id="ARBA00022448"/>
    </source>
</evidence>
<dbReference type="NCBIfam" id="TIGR01068">
    <property type="entry name" value="thioredoxin"/>
    <property type="match status" value="1"/>
</dbReference>
<dbReference type="PANTHER" id="PTHR45663:SF11">
    <property type="entry name" value="GEO12009P1"/>
    <property type="match status" value="1"/>
</dbReference>
<protein>
    <recommendedName>
        <fullName evidence="7 8">Thioredoxin</fullName>
    </recommendedName>
</protein>
<dbReference type="KEGG" id="ntp:CRH09_39520"/>
<evidence type="ECO:0000256" key="8">
    <source>
        <dbReference type="PIRNR" id="PIRNR000077"/>
    </source>
</evidence>
<evidence type="ECO:0000313" key="12">
    <source>
        <dbReference type="EMBL" id="ATL71356.1"/>
    </source>
</evidence>